<dbReference type="NCBIfam" id="TIGR02592">
    <property type="entry name" value="cas_Cas5h"/>
    <property type="match status" value="1"/>
</dbReference>
<gene>
    <name evidence="2" type="ORF">ANBU17_21960</name>
</gene>
<dbReference type="InterPro" id="IPR013421">
    <property type="entry name" value="CRISPR-assoc_prot_Cas5_HALMA"/>
</dbReference>
<dbReference type="Proteomes" id="UP000613208">
    <property type="component" value="Unassembled WGS sequence"/>
</dbReference>
<dbReference type="RefSeq" id="WP_201311542.1">
    <property type="nucleotide sequence ID" value="NZ_BLYI01000047.1"/>
</dbReference>
<evidence type="ECO:0000313" key="2">
    <source>
        <dbReference type="EMBL" id="GFO85849.1"/>
    </source>
</evidence>
<evidence type="ECO:0000313" key="3">
    <source>
        <dbReference type="Proteomes" id="UP000613208"/>
    </source>
</evidence>
<dbReference type="InterPro" id="IPR013422">
    <property type="entry name" value="CRISPR-assoc_prot_Cas5_N"/>
</dbReference>
<dbReference type="GO" id="GO:0051607">
    <property type="term" value="P:defense response to virus"/>
    <property type="evidence" value="ECO:0007669"/>
    <property type="project" value="UniProtKB-KW"/>
</dbReference>
<dbReference type="AlphaFoldDB" id="A0A916Q7I4"/>
<reference evidence="2" key="1">
    <citation type="submission" date="2020-06" db="EMBL/GenBank/DDBJ databases">
        <title>Characterization of fructooligosaccharide metabolism and fructooligosaccharide-degrading enzymes in human commensal butyrate producers.</title>
        <authorList>
            <person name="Tanno H."/>
            <person name="Fujii T."/>
            <person name="Hirano K."/>
            <person name="Maeno S."/>
            <person name="Tonozuka T."/>
            <person name="Sakamoto M."/>
            <person name="Ohkuma M."/>
            <person name="Tochio T."/>
            <person name="Endo A."/>
        </authorList>
    </citation>
    <scope>NUCLEOTIDE SEQUENCE</scope>
    <source>
        <strain evidence="2">JCM 17466</strain>
    </source>
</reference>
<evidence type="ECO:0008006" key="4">
    <source>
        <dbReference type="Google" id="ProtNLM"/>
    </source>
</evidence>
<organism evidence="2 3">
    <name type="scientific">Anaerostipes butyraticus</name>
    <dbReference type="NCBI Taxonomy" id="645466"/>
    <lineage>
        <taxon>Bacteria</taxon>
        <taxon>Bacillati</taxon>
        <taxon>Bacillota</taxon>
        <taxon>Clostridia</taxon>
        <taxon>Lachnospirales</taxon>
        <taxon>Lachnospiraceae</taxon>
        <taxon>Anaerostipes</taxon>
    </lineage>
</organism>
<comment type="caution">
    <text evidence="2">The sequence shown here is derived from an EMBL/GenBank/DDBJ whole genome shotgun (WGS) entry which is preliminary data.</text>
</comment>
<keyword evidence="1" id="KW-0051">Antiviral defense</keyword>
<name>A0A916Q7I4_9FIRM</name>
<evidence type="ECO:0000256" key="1">
    <source>
        <dbReference type="ARBA" id="ARBA00023118"/>
    </source>
</evidence>
<protein>
    <recommendedName>
        <fullName evidence="4">Type I-B CRISPR-associated protein Cas5</fullName>
    </recommendedName>
</protein>
<keyword evidence="3" id="KW-1185">Reference proteome</keyword>
<dbReference type="NCBIfam" id="TIGR02593">
    <property type="entry name" value="CRISPR_cas5"/>
    <property type="match status" value="1"/>
</dbReference>
<sequence>MRVLKFDLKGKTAFFKSPEVNLCYFTYGNIHKPVLLGIFGAIMGYKGYNNGYDVYPEYYERLQHLKVSIIPGEERGVFDKKFQNFNNSVGYASQEQGGNLIVREQWLENPKWTIYVSLNSDESLKLADMIKNRECVYMPYLGKNDHPAVIENVEILSIEKTEAENQRIHSLAPADDLEFDWDDALYRYEEYLPSALTERTNQYQMKKFVLTDAEVIAAKVPVYQDGGKNIVFY</sequence>
<accession>A0A916Q7I4</accession>
<proteinExistence type="predicted"/>
<dbReference type="EMBL" id="BLYI01000047">
    <property type="protein sequence ID" value="GFO85849.1"/>
    <property type="molecule type" value="Genomic_DNA"/>
</dbReference>